<gene>
    <name evidence="2" type="ORF">I8752_23770</name>
</gene>
<sequence length="128" mass="13940">MFFKRFGGVVATIILSFSSTASAQTINNNLYIQVGSGSNGEPVILDLASIKGTEYVIIQKHGDGMTQTNLRASCGQHKLISTRLSFYNSTGQLTRDDKTKREMSLKLGTPEANSMEIVCRGAEVPNHK</sequence>
<dbReference type="AlphaFoldDB" id="A0A8J7IAC6"/>
<dbReference type="RefSeq" id="WP_214434709.1">
    <property type="nucleotide sequence ID" value="NZ_CAWPUQ010000139.1"/>
</dbReference>
<organism evidence="2 3">
    <name type="scientific">Dendronalium phyllosphericum CENA369</name>
    <dbReference type="NCBI Taxonomy" id="1725256"/>
    <lineage>
        <taxon>Bacteria</taxon>
        <taxon>Bacillati</taxon>
        <taxon>Cyanobacteriota</taxon>
        <taxon>Cyanophyceae</taxon>
        <taxon>Nostocales</taxon>
        <taxon>Nostocaceae</taxon>
        <taxon>Dendronalium</taxon>
        <taxon>Dendronalium phyllosphericum</taxon>
    </lineage>
</organism>
<proteinExistence type="predicted"/>
<accession>A0A8J7IAC6</accession>
<evidence type="ECO:0000313" key="2">
    <source>
        <dbReference type="EMBL" id="MBH8575961.1"/>
    </source>
</evidence>
<evidence type="ECO:0000256" key="1">
    <source>
        <dbReference type="SAM" id="SignalP"/>
    </source>
</evidence>
<reference evidence="2 3" key="1">
    <citation type="journal article" date="2021" name="Int. J. Syst. Evol. Microbiol.">
        <title>Amazonocrinis nigriterrae gen. nov., sp. nov., Atlanticothrix silvestris gen. nov., sp. nov. and Dendronalium phyllosphericum gen. nov., sp. nov., nostocacean cyanobacteria from Brazilian environments.</title>
        <authorList>
            <person name="Alvarenga D.O."/>
            <person name="Andreote A.P.D."/>
            <person name="Branco L.H.Z."/>
            <person name="Delbaje E."/>
            <person name="Cruz R.B."/>
            <person name="Varani A.M."/>
            <person name="Fiore M.F."/>
        </authorList>
    </citation>
    <scope>NUCLEOTIDE SEQUENCE [LARGE SCALE GENOMIC DNA]</scope>
    <source>
        <strain evidence="2 3">CENA369</strain>
    </source>
</reference>
<evidence type="ECO:0000313" key="3">
    <source>
        <dbReference type="Proteomes" id="UP000662314"/>
    </source>
</evidence>
<dbReference type="EMBL" id="JAECZA010000214">
    <property type="protein sequence ID" value="MBH8575961.1"/>
    <property type="molecule type" value="Genomic_DNA"/>
</dbReference>
<protein>
    <submittedName>
        <fullName evidence="2">Uncharacterized protein</fullName>
    </submittedName>
</protein>
<comment type="caution">
    <text evidence="2">The sequence shown here is derived from an EMBL/GenBank/DDBJ whole genome shotgun (WGS) entry which is preliminary data.</text>
</comment>
<feature type="signal peptide" evidence="1">
    <location>
        <begin position="1"/>
        <end position="23"/>
    </location>
</feature>
<dbReference type="Proteomes" id="UP000662314">
    <property type="component" value="Unassembled WGS sequence"/>
</dbReference>
<name>A0A8J7IAC6_9NOST</name>
<keyword evidence="3" id="KW-1185">Reference proteome</keyword>
<feature type="chain" id="PRO_5035171945" evidence="1">
    <location>
        <begin position="24"/>
        <end position="128"/>
    </location>
</feature>
<keyword evidence="1" id="KW-0732">Signal</keyword>